<evidence type="ECO:0000256" key="2">
    <source>
        <dbReference type="ARBA" id="ARBA00011601"/>
    </source>
</evidence>
<dbReference type="FunFam" id="3.60.20.30:FF:000001">
    <property type="entry name" value="Isoaspartyl peptidase/L-asparaginase"/>
    <property type="match status" value="1"/>
</dbReference>
<evidence type="ECO:0000256" key="10">
    <source>
        <dbReference type="SAM" id="MobiDB-lite"/>
    </source>
</evidence>
<dbReference type="GO" id="GO:0006508">
    <property type="term" value="P:proteolysis"/>
    <property type="evidence" value="ECO:0007669"/>
    <property type="project" value="UniProtKB-KW"/>
</dbReference>
<evidence type="ECO:0000256" key="8">
    <source>
        <dbReference type="PIRSR" id="PIRSR600246-2"/>
    </source>
</evidence>
<feature type="region of interest" description="Disordered" evidence="10">
    <location>
        <begin position="374"/>
        <end position="401"/>
    </location>
</feature>
<evidence type="ECO:0000313" key="12">
    <source>
        <dbReference type="Proteomes" id="UP000244005"/>
    </source>
</evidence>
<feature type="binding site" evidence="8">
    <location>
        <begin position="240"/>
        <end position="243"/>
    </location>
    <ligand>
        <name>substrate</name>
    </ligand>
</feature>
<keyword evidence="5" id="KW-0378">Hydrolase</keyword>
<dbReference type="PANTHER" id="PTHR10188">
    <property type="entry name" value="L-ASPARAGINASE"/>
    <property type="match status" value="1"/>
</dbReference>
<dbReference type="Gramene" id="Mp2g09820.1">
    <property type="protein sequence ID" value="Mp2g09820.1.cds"/>
    <property type="gene ID" value="Mp2g09820"/>
</dbReference>
<evidence type="ECO:0000313" key="11">
    <source>
        <dbReference type="EMBL" id="PTQ30107.1"/>
    </source>
</evidence>
<feature type="site" description="Cleavage; by autolysis" evidence="9">
    <location>
        <begin position="211"/>
        <end position="212"/>
    </location>
</feature>
<organism evidence="11 12">
    <name type="scientific">Marchantia polymorpha</name>
    <name type="common">Common liverwort</name>
    <name type="synonym">Marchantia aquatica</name>
    <dbReference type="NCBI Taxonomy" id="3197"/>
    <lineage>
        <taxon>Eukaryota</taxon>
        <taxon>Viridiplantae</taxon>
        <taxon>Streptophyta</taxon>
        <taxon>Embryophyta</taxon>
        <taxon>Marchantiophyta</taxon>
        <taxon>Marchantiopsida</taxon>
        <taxon>Marchantiidae</taxon>
        <taxon>Marchantiales</taxon>
        <taxon>Marchantiaceae</taxon>
        <taxon>Marchantia</taxon>
    </lineage>
</organism>
<comment type="subunit">
    <text evidence="2">Heterotetramer of two alpha and two beta chains arranged as a dimer of alpha/beta heterodimers.</text>
</comment>
<dbReference type="OrthoDB" id="2262349at2759"/>
<name>A0A2R6W8D6_MARPO</name>
<keyword evidence="6" id="KW-0068">Autocatalytic cleavage</keyword>
<dbReference type="EMBL" id="KZ772801">
    <property type="protein sequence ID" value="PTQ30107.1"/>
    <property type="molecule type" value="Genomic_DNA"/>
</dbReference>
<dbReference type="InterPro" id="IPR000246">
    <property type="entry name" value="Peptidase_T2"/>
</dbReference>
<keyword evidence="12" id="KW-1185">Reference proteome</keyword>
<evidence type="ECO:0000256" key="4">
    <source>
        <dbReference type="ARBA" id="ARBA00022670"/>
    </source>
</evidence>
<dbReference type="CDD" id="cd04701">
    <property type="entry name" value="Asparaginase_2"/>
    <property type="match status" value="1"/>
</dbReference>
<keyword evidence="4" id="KW-0645">Protease</keyword>
<feature type="binding site" evidence="8">
    <location>
        <begin position="262"/>
        <end position="265"/>
    </location>
    <ligand>
        <name>substrate</name>
    </ligand>
</feature>
<dbReference type="PANTHER" id="PTHR10188:SF6">
    <property type="entry name" value="N(4)-(BETA-N-ACETYLGLUCOSAMINYL)-L-ASPARAGINASE"/>
    <property type="match status" value="1"/>
</dbReference>
<dbReference type="EC" id="3.4.19.5" evidence="3"/>
<dbReference type="GO" id="GO:0008798">
    <property type="term" value="F:beta-aspartyl-peptidase activity"/>
    <property type="evidence" value="ECO:0007669"/>
    <property type="project" value="UniProtKB-EC"/>
</dbReference>
<evidence type="ECO:0000256" key="6">
    <source>
        <dbReference type="ARBA" id="ARBA00022813"/>
    </source>
</evidence>
<feature type="compositionally biased region" description="Low complexity" evidence="10">
    <location>
        <begin position="374"/>
        <end position="389"/>
    </location>
</feature>
<reference evidence="12" key="1">
    <citation type="journal article" date="2017" name="Cell">
        <title>Insights into land plant evolution garnered from the Marchantia polymorpha genome.</title>
        <authorList>
            <person name="Bowman J.L."/>
            <person name="Kohchi T."/>
            <person name="Yamato K.T."/>
            <person name="Jenkins J."/>
            <person name="Shu S."/>
            <person name="Ishizaki K."/>
            <person name="Yamaoka S."/>
            <person name="Nishihama R."/>
            <person name="Nakamura Y."/>
            <person name="Berger F."/>
            <person name="Adam C."/>
            <person name="Aki S.S."/>
            <person name="Althoff F."/>
            <person name="Araki T."/>
            <person name="Arteaga-Vazquez M.A."/>
            <person name="Balasubrmanian S."/>
            <person name="Barry K."/>
            <person name="Bauer D."/>
            <person name="Boehm C.R."/>
            <person name="Briginshaw L."/>
            <person name="Caballero-Perez J."/>
            <person name="Catarino B."/>
            <person name="Chen F."/>
            <person name="Chiyoda S."/>
            <person name="Chovatia M."/>
            <person name="Davies K.M."/>
            <person name="Delmans M."/>
            <person name="Demura T."/>
            <person name="Dierschke T."/>
            <person name="Dolan L."/>
            <person name="Dorantes-Acosta A.E."/>
            <person name="Eklund D.M."/>
            <person name="Florent S.N."/>
            <person name="Flores-Sandoval E."/>
            <person name="Fujiyama A."/>
            <person name="Fukuzawa H."/>
            <person name="Galik B."/>
            <person name="Grimanelli D."/>
            <person name="Grimwood J."/>
            <person name="Grossniklaus U."/>
            <person name="Hamada T."/>
            <person name="Haseloff J."/>
            <person name="Hetherington A.J."/>
            <person name="Higo A."/>
            <person name="Hirakawa Y."/>
            <person name="Hundley H.N."/>
            <person name="Ikeda Y."/>
            <person name="Inoue K."/>
            <person name="Inoue S.I."/>
            <person name="Ishida S."/>
            <person name="Jia Q."/>
            <person name="Kakita M."/>
            <person name="Kanazawa T."/>
            <person name="Kawai Y."/>
            <person name="Kawashima T."/>
            <person name="Kennedy M."/>
            <person name="Kinose K."/>
            <person name="Kinoshita T."/>
            <person name="Kohara Y."/>
            <person name="Koide E."/>
            <person name="Komatsu K."/>
            <person name="Kopischke S."/>
            <person name="Kubo M."/>
            <person name="Kyozuka J."/>
            <person name="Lagercrantz U."/>
            <person name="Lin S.S."/>
            <person name="Lindquist E."/>
            <person name="Lipzen A.M."/>
            <person name="Lu C.W."/>
            <person name="De Luna E."/>
            <person name="Martienssen R.A."/>
            <person name="Minamino N."/>
            <person name="Mizutani M."/>
            <person name="Mizutani M."/>
            <person name="Mochizuki N."/>
            <person name="Monte I."/>
            <person name="Mosher R."/>
            <person name="Nagasaki H."/>
            <person name="Nakagami H."/>
            <person name="Naramoto S."/>
            <person name="Nishitani K."/>
            <person name="Ohtani M."/>
            <person name="Okamoto T."/>
            <person name="Okumura M."/>
            <person name="Phillips J."/>
            <person name="Pollak B."/>
            <person name="Reinders A."/>
            <person name="Rovekamp M."/>
            <person name="Sano R."/>
            <person name="Sawa S."/>
            <person name="Schmid M.W."/>
            <person name="Shirakawa M."/>
            <person name="Solano R."/>
            <person name="Spunde A."/>
            <person name="Suetsugu N."/>
            <person name="Sugano S."/>
            <person name="Sugiyama A."/>
            <person name="Sun R."/>
            <person name="Suzuki Y."/>
            <person name="Takenaka M."/>
            <person name="Takezawa D."/>
            <person name="Tomogane H."/>
            <person name="Tsuzuki M."/>
            <person name="Ueda T."/>
            <person name="Umeda M."/>
            <person name="Ward J.M."/>
            <person name="Watanabe Y."/>
            <person name="Yazaki K."/>
            <person name="Yokoyama R."/>
            <person name="Yoshitake Y."/>
            <person name="Yotsui I."/>
            <person name="Zachgo S."/>
            <person name="Schmutz J."/>
        </authorList>
    </citation>
    <scope>NUCLEOTIDE SEQUENCE [LARGE SCALE GENOMIC DNA]</scope>
    <source>
        <strain evidence="12">Tak-1</strain>
    </source>
</reference>
<evidence type="ECO:0000256" key="1">
    <source>
        <dbReference type="ARBA" id="ARBA00000306"/>
    </source>
</evidence>
<dbReference type="SUPFAM" id="SSF56235">
    <property type="entry name" value="N-terminal nucleophile aminohydrolases (Ntn hydrolases)"/>
    <property type="match status" value="1"/>
</dbReference>
<dbReference type="Gene3D" id="3.60.20.30">
    <property type="entry name" value="(Glycosyl)asparaginase"/>
    <property type="match status" value="1"/>
</dbReference>
<accession>A0A2R6W8D6</accession>
<gene>
    <name evidence="11" type="ORF">MARPO_0129s0008</name>
</gene>
<evidence type="ECO:0000256" key="7">
    <source>
        <dbReference type="PIRSR" id="PIRSR600246-1"/>
    </source>
</evidence>
<dbReference type="Proteomes" id="UP000244005">
    <property type="component" value="Unassembled WGS sequence"/>
</dbReference>
<dbReference type="OMA" id="VCLDRWG"/>
<evidence type="ECO:0000256" key="9">
    <source>
        <dbReference type="PIRSR" id="PIRSR600246-3"/>
    </source>
</evidence>
<dbReference type="AlphaFoldDB" id="A0A2R6W8D6"/>
<proteinExistence type="predicted"/>
<dbReference type="Pfam" id="PF01112">
    <property type="entry name" value="Asparaginase_2"/>
    <property type="match status" value="1"/>
</dbReference>
<dbReference type="InterPro" id="IPR029055">
    <property type="entry name" value="Ntn_hydrolases_N"/>
</dbReference>
<sequence length="436" mass="45910">MGWALALHGGAGRISKSSISPAAREASETVLQEFLDAGCAALSEGKSALDVVELVVRLLENCPLFNAGVGAVLTQRGTVEMEASIMDGATRKSGAVSGVSTVVNPISLARLVMEKTPHVYLAFEGAEAFAKDQGVETRDESYFITPGNKERLAKALEAGLVLLDHSVSTDGPEHGGSREVLQADGHSGRDYPYANGHAANGHPIAAGAEFETVGCVAVDINGHCAAATSTGGLVNKMVGRIGDTPLIGAGTYANEFCAVSTTGKGEEIIRCLCAKEVASLMEYKYLPLKEATDTVIWKKLGEGNGGLIAVSSTGEVAMTFNTLGMFRACATEDGHRQIGIWKDACYDDDCPSNGNGSTKSSAVVVFDENHHGLLSSSNSNSDNELSQDLNEPRGNHQTKCPTGEKFVLWREGLDQHMTVEMPISPMDKPCSKTASK</sequence>
<evidence type="ECO:0000256" key="3">
    <source>
        <dbReference type="ARBA" id="ARBA00012879"/>
    </source>
</evidence>
<evidence type="ECO:0000256" key="5">
    <source>
        <dbReference type="ARBA" id="ARBA00022801"/>
    </source>
</evidence>
<protein>
    <recommendedName>
        <fullName evidence="3">beta-aspartyl-peptidase</fullName>
        <ecNumber evidence="3">3.4.19.5</ecNumber>
    </recommendedName>
</protein>
<dbReference type="GO" id="GO:0004067">
    <property type="term" value="F:asparaginase activity"/>
    <property type="evidence" value="ECO:0000318"/>
    <property type="project" value="GO_Central"/>
</dbReference>
<feature type="active site" description="Nucleophile" evidence="7">
    <location>
        <position position="212"/>
    </location>
</feature>
<comment type="catalytic activity">
    <reaction evidence="1">
        <text>Cleavage of a beta-linked Asp residue from the N-terminus of a polypeptide.</text>
        <dbReference type="EC" id="3.4.19.5"/>
    </reaction>
</comment>